<evidence type="ECO:0000256" key="1">
    <source>
        <dbReference type="SAM" id="MobiDB-lite"/>
    </source>
</evidence>
<gene>
    <name evidence="2" type="ORF">CIG21_12115</name>
</gene>
<feature type="compositionally biased region" description="Basic and acidic residues" evidence="1">
    <location>
        <begin position="110"/>
        <end position="123"/>
    </location>
</feature>
<reference evidence="2 3" key="1">
    <citation type="submission" date="2017-08" db="EMBL/GenBank/DDBJ databases">
        <authorList>
            <person name="de Groot N.N."/>
        </authorList>
    </citation>
    <scope>NUCLEOTIDE SEQUENCE [LARGE SCALE GENOMIC DNA]</scope>
    <source>
        <strain evidence="2 3">NBT06-6</strain>
    </source>
</reference>
<comment type="caution">
    <text evidence="2">The sequence shown here is derived from an EMBL/GenBank/DDBJ whole genome shotgun (WGS) entry which is preliminary data.</text>
</comment>
<proteinExistence type="predicted"/>
<name>A0A269P9X7_9CORY</name>
<sequence length="188" mass="21819">MSMNERIINAAPGPNTTRENLVLVRQIEAIRVALRLFDRQLEATAKEALESTSRTVSFDVPRRRFLEELTSICEGHRYEKIRKEAMKFKPQKGRESSVNGDTSSSFRSRQKYDGSESEAEAKKTGKPKQTLRKLPSSLHLTALNCWSTAKQLMFDFFMKKNEVHCWTPSNRSERVQSRQHRNRKRSTN</sequence>
<evidence type="ECO:0000313" key="2">
    <source>
        <dbReference type="EMBL" id="PAJ67733.1"/>
    </source>
</evidence>
<feature type="region of interest" description="Disordered" evidence="1">
    <location>
        <begin position="169"/>
        <end position="188"/>
    </location>
</feature>
<feature type="compositionally biased region" description="Polar residues" evidence="1">
    <location>
        <begin position="96"/>
        <end position="107"/>
    </location>
</feature>
<protein>
    <submittedName>
        <fullName evidence="2">Uncharacterized protein</fullName>
    </submittedName>
</protein>
<dbReference type="EMBL" id="NQMQ01000042">
    <property type="protein sequence ID" value="PAJ67733.1"/>
    <property type="molecule type" value="Genomic_DNA"/>
</dbReference>
<organism evidence="2 3">
    <name type="scientific">Corynebacterium hadale</name>
    <dbReference type="NCBI Taxonomy" id="2026255"/>
    <lineage>
        <taxon>Bacteria</taxon>
        <taxon>Bacillati</taxon>
        <taxon>Actinomycetota</taxon>
        <taxon>Actinomycetes</taxon>
        <taxon>Mycobacteriales</taxon>
        <taxon>Corynebacteriaceae</taxon>
        <taxon>Corynebacterium</taxon>
    </lineage>
</organism>
<accession>A0A269P9X7</accession>
<dbReference type="AlphaFoldDB" id="A0A269P9X7"/>
<dbReference type="RefSeq" id="WP_095279048.1">
    <property type="nucleotide sequence ID" value="NZ_CP047655.1"/>
</dbReference>
<dbReference type="Proteomes" id="UP000215771">
    <property type="component" value="Unassembled WGS sequence"/>
</dbReference>
<evidence type="ECO:0000313" key="3">
    <source>
        <dbReference type="Proteomes" id="UP000215771"/>
    </source>
</evidence>
<feature type="compositionally biased region" description="Basic and acidic residues" evidence="1">
    <location>
        <begin position="85"/>
        <end position="95"/>
    </location>
</feature>
<feature type="compositionally biased region" description="Basic residues" evidence="1">
    <location>
        <begin position="177"/>
        <end position="188"/>
    </location>
</feature>
<feature type="region of interest" description="Disordered" evidence="1">
    <location>
        <begin position="85"/>
        <end position="132"/>
    </location>
</feature>